<dbReference type="AlphaFoldDB" id="A0A6N1ASA2"/>
<reference evidence="2 3" key="1">
    <citation type="submission" date="2020-06" db="EMBL/GenBank/DDBJ databases">
        <title>Complete genome of Azosprillum oryzae KACC14407.</title>
        <authorList>
            <person name="Kim M."/>
            <person name="Park Y.-J."/>
            <person name="Shin J.-H."/>
        </authorList>
    </citation>
    <scope>NUCLEOTIDE SEQUENCE [LARGE SCALE GENOMIC DNA]</scope>
    <source>
        <strain evidence="2 3">KACC 14407</strain>
        <plasmid evidence="2 3">unnamed7</plasmid>
    </source>
</reference>
<keyword evidence="2" id="KW-0614">Plasmid</keyword>
<keyword evidence="3" id="KW-1185">Reference proteome</keyword>
<sequence>MDAAYTVAPLGVNLSAAPGAAGSDLDVNSVLARLNAVDPVASSAKTTIQREPLPAPSSKPIKLSAGRSSMVPPVSRSTDAHRSAWTKFCAGHRLSADEWTVIHNTAGPPMNTLEEKRRNGCAALRNDFLPAAERSTSTKTNG</sequence>
<dbReference type="EMBL" id="CP054622">
    <property type="protein sequence ID" value="QKS54631.1"/>
    <property type="molecule type" value="Genomic_DNA"/>
</dbReference>
<protein>
    <submittedName>
        <fullName evidence="2">Uncharacterized protein</fullName>
    </submittedName>
</protein>
<gene>
    <name evidence="2" type="ORF">HUE56_29435</name>
</gene>
<accession>A0A6N1ASA2</accession>
<name>A0A6N1ASA2_9PROT</name>
<geneLocation type="plasmid" evidence="2 3">
    <name>unnamed7</name>
</geneLocation>
<dbReference type="Proteomes" id="UP000509702">
    <property type="component" value="Plasmid unnamed7"/>
</dbReference>
<proteinExistence type="predicted"/>
<dbReference type="KEGG" id="aoz:HUE56_29435"/>
<organism evidence="2 3">
    <name type="scientific">Azospirillum oryzae</name>
    <dbReference type="NCBI Taxonomy" id="286727"/>
    <lineage>
        <taxon>Bacteria</taxon>
        <taxon>Pseudomonadati</taxon>
        <taxon>Pseudomonadota</taxon>
        <taxon>Alphaproteobacteria</taxon>
        <taxon>Rhodospirillales</taxon>
        <taxon>Azospirillaceae</taxon>
        <taxon>Azospirillum</taxon>
    </lineage>
</organism>
<evidence type="ECO:0000313" key="2">
    <source>
        <dbReference type="EMBL" id="QKS54631.1"/>
    </source>
</evidence>
<evidence type="ECO:0000256" key="1">
    <source>
        <dbReference type="SAM" id="MobiDB-lite"/>
    </source>
</evidence>
<dbReference type="RefSeq" id="WP_136705935.1">
    <property type="nucleotide sequence ID" value="NZ_BSOV01000001.1"/>
</dbReference>
<evidence type="ECO:0000313" key="3">
    <source>
        <dbReference type="Proteomes" id="UP000509702"/>
    </source>
</evidence>
<feature type="region of interest" description="Disordered" evidence="1">
    <location>
        <begin position="42"/>
        <end position="78"/>
    </location>
</feature>